<dbReference type="Proteomes" id="UP001168380">
    <property type="component" value="Unassembled WGS sequence"/>
</dbReference>
<keyword evidence="11" id="KW-1185">Reference proteome</keyword>
<dbReference type="Pfam" id="PF02661">
    <property type="entry name" value="Fic"/>
    <property type="match status" value="1"/>
</dbReference>
<dbReference type="Gene3D" id="1.25.40.10">
    <property type="entry name" value="Tetratricopeptide repeat domain"/>
    <property type="match status" value="1"/>
</dbReference>
<dbReference type="InterPro" id="IPR051012">
    <property type="entry name" value="CellSynth/LPSAsmb/PSIAsmb"/>
</dbReference>
<organism evidence="10 11">
    <name type="scientific">Gilvimarinus algae</name>
    <dbReference type="NCBI Taxonomy" id="3058037"/>
    <lineage>
        <taxon>Bacteria</taxon>
        <taxon>Pseudomonadati</taxon>
        <taxon>Pseudomonadota</taxon>
        <taxon>Gammaproteobacteria</taxon>
        <taxon>Cellvibrionales</taxon>
        <taxon>Cellvibrionaceae</taxon>
        <taxon>Gilvimarinus</taxon>
    </lineage>
</organism>
<dbReference type="PANTHER" id="PTHR45586">
    <property type="entry name" value="TPR REPEAT-CONTAINING PROTEIN PA4667"/>
    <property type="match status" value="1"/>
</dbReference>
<dbReference type="InterPro" id="IPR036597">
    <property type="entry name" value="Fido-like_dom_sf"/>
</dbReference>
<keyword evidence="2" id="KW-0808">Transferase</keyword>
<evidence type="ECO:0000256" key="8">
    <source>
        <dbReference type="ARBA" id="ARBA00048696"/>
    </source>
</evidence>
<evidence type="ECO:0000256" key="5">
    <source>
        <dbReference type="ARBA" id="ARBA00022803"/>
    </source>
</evidence>
<evidence type="ECO:0000313" key="10">
    <source>
        <dbReference type="EMBL" id="MDO3381915.1"/>
    </source>
</evidence>
<comment type="catalytic activity">
    <reaction evidence="8">
        <text>L-tyrosyl-[protein] + ATP = O-(5'-adenylyl)-L-tyrosyl-[protein] + diphosphate</text>
        <dbReference type="Rhea" id="RHEA:54288"/>
        <dbReference type="Rhea" id="RHEA-COMP:10136"/>
        <dbReference type="Rhea" id="RHEA-COMP:13846"/>
        <dbReference type="ChEBI" id="CHEBI:30616"/>
        <dbReference type="ChEBI" id="CHEBI:33019"/>
        <dbReference type="ChEBI" id="CHEBI:46858"/>
        <dbReference type="ChEBI" id="CHEBI:83624"/>
        <dbReference type="EC" id="2.7.7.108"/>
    </reaction>
</comment>
<dbReference type="SUPFAM" id="SSF140931">
    <property type="entry name" value="Fic-like"/>
    <property type="match status" value="1"/>
</dbReference>
<comment type="similarity">
    <text evidence="1">Belongs to the fic family.</text>
</comment>
<dbReference type="PROSITE" id="PS51459">
    <property type="entry name" value="FIDO"/>
    <property type="match status" value="1"/>
</dbReference>
<dbReference type="RefSeq" id="WP_302712067.1">
    <property type="nucleotide sequence ID" value="NZ_JAULRT010000047.1"/>
</dbReference>
<keyword evidence="5" id="KW-0802">TPR repeat</keyword>
<dbReference type="InterPro" id="IPR003812">
    <property type="entry name" value="Fido"/>
</dbReference>
<evidence type="ECO:0000313" key="11">
    <source>
        <dbReference type="Proteomes" id="UP001168380"/>
    </source>
</evidence>
<dbReference type="PANTHER" id="PTHR45586:SF1">
    <property type="entry name" value="LIPOPOLYSACCHARIDE ASSEMBLY PROTEIN B"/>
    <property type="match status" value="1"/>
</dbReference>
<proteinExistence type="inferred from homology"/>
<dbReference type="SUPFAM" id="SSF48452">
    <property type="entry name" value="TPR-like"/>
    <property type="match status" value="1"/>
</dbReference>
<comment type="catalytic activity">
    <reaction evidence="7">
        <text>L-threonyl-[protein] + ATP = 3-O-(5'-adenylyl)-L-threonyl-[protein] + diphosphate</text>
        <dbReference type="Rhea" id="RHEA:54292"/>
        <dbReference type="Rhea" id="RHEA-COMP:11060"/>
        <dbReference type="Rhea" id="RHEA-COMP:13847"/>
        <dbReference type="ChEBI" id="CHEBI:30013"/>
        <dbReference type="ChEBI" id="CHEBI:30616"/>
        <dbReference type="ChEBI" id="CHEBI:33019"/>
        <dbReference type="ChEBI" id="CHEBI:138113"/>
        <dbReference type="EC" id="2.7.7.108"/>
    </reaction>
</comment>
<dbReference type="EMBL" id="JAULRT010000047">
    <property type="protein sequence ID" value="MDO3381915.1"/>
    <property type="molecule type" value="Genomic_DNA"/>
</dbReference>
<evidence type="ECO:0000256" key="6">
    <source>
        <dbReference type="ARBA" id="ARBA00034531"/>
    </source>
</evidence>
<comment type="caution">
    <text evidence="10">The sequence shown here is derived from an EMBL/GenBank/DDBJ whole genome shotgun (WGS) entry which is preliminary data.</text>
</comment>
<feature type="domain" description="Fido" evidence="9">
    <location>
        <begin position="318"/>
        <end position="457"/>
    </location>
</feature>
<keyword evidence="3" id="KW-0548">Nucleotidyltransferase</keyword>
<evidence type="ECO:0000256" key="2">
    <source>
        <dbReference type="ARBA" id="ARBA00022679"/>
    </source>
</evidence>
<sequence>MNDCNIESEWLGHVQNGMSAMARADWPVAVRSFQVATQTQPQRLEGWVNLSTALLEQGQQRDALEAAREAGRIHLEHPAVLTLLGDALRQNGYQDDALQSYRAAAARSNHPLVLNKFGCALRYSNFKVEAAAVFKKALRSDANFVTARVNLTATYLMMNQWPEAKEQLALLEGKPIGKADSEQYRELVAAFQEYDRIAGFWREVHQLGIANAPVQRLIEASEPWLLEDSKLLAVLAEMIRSADSLDLLPAPETVELPEDWDRVEALFMIPYIETVDQYLSIDQKQESEENLDDYGESLLYETGVRFSRVHRDFSSPLAAEFTLRAWHAKSVDGLTGFLPGHFKHLINHIGDDPGGDKSHQFVVIGTLKRFFAEYYQSLPEGIIRAVVGLYLIIELHPFSNGNGRIAMLWVNRELQSAGEMPALFTRQMGLRGELRQARFDVRSNPSDLTPLIQVIRRGQQYAVDFCRELAEKRSL</sequence>
<evidence type="ECO:0000256" key="1">
    <source>
        <dbReference type="ARBA" id="ARBA00009742"/>
    </source>
</evidence>
<evidence type="ECO:0000256" key="7">
    <source>
        <dbReference type="ARBA" id="ARBA00047939"/>
    </source>
</evidence>
<evidence type="ECO:0000256" key="4">
    <source>
        <dbReference type="ARBA" id="ARBA00022737"/>
    </source>
</evidence>
<keyword evidence="4" id="KW-0677">Repeat</keyword>
<gene>
    <name evidence="10" type="ORF">QWI16_06975</name>
</gene>
<reference evidence="10" key="1">
    <citation type="submission" date="2023-07" db="EMBL/GenBank/DDBJ databases">
        <title>Gilvimarinus algae sp. nov., isolated from the surface of Kelp.</title>
        <authorList>
            <person name="Sun Y.Y."/>
            <person name="Gong Y."/>
            <person name="Du Z.J."/>
        </authorList>
    </citation>
    <scope>NUCLEOTIDE SEQUENCE</scope>
    <source>
        <strain evidence="10">SDUM040014</strain>
    </source>
</reference>
<evidence type="ECO:0000256" key="3">
    <source>
        <dbReference type="ARBA" id="ARBA00022695"/>
    </source>
</evidence>
<evidence type="ECO:0000259" key="9">
    <source>
        <dbReference type="PROSITE" id="PS51459"/>
    </source>
</evidence>
<dbReference type="Gene3D" id="1.10.3290.10">
    <property type="entry name" value="Fido-like domain"/>
    <property type="match status" value="1"/>
</dbReference>
<accession>A0ABT8TDB3</accession>
<name>A0ABT8TDB3_9GAMM</name>
<dbReference type="InterPro" id="IPR011990">
    <property type="entry name" value="TPR-like_helical_dom_sf"/>
</dbReference>
<protein>
    <recommendedName>
        <fullName evidence="6">protein adenylyltransferase</fullName>
        <ecNumber evidence="6">2.7.7.108</ecNumber>
    </recommendedName>
</protein>
<dbReference type="EC" id="2.7.7.108" evidence="6"/>